<proteinExistence type="predicted"/>
<keyword evidence="3" id="KW-1185">Reference proteome</keyword>
<keyword evidence="1" id="KW-1133">Transmembrane helix</keyword>
<dbReference type="Pfam" id="PF07800">
    <property type="entry name" value="DUF1644"/>
    <property type="match status" value="1"/>
</dbReference>
<evidence type="ECO:0000256" key="1">
    <source>
        <dbReference type="SAM" id="Phobius"/>
    </source>
</evidence>
<dbReference type="AlphaFoldDB" id="A0A251UK02"/>
<dbReference type="InParanoid" id="A0A251UK02"/>
<organism evidence="2 3">
    <name type="scientific">Helianthus annuus</name>
    <name type="common">Common sunflower</name>
    <dbReference type="NCBI Taxonomy" id="4232"/>
    <lineage>
        <taxon>Eukaryota</taxon>
        <taxon>Viridiplantae</taxon>
        <taxon>Streptophyta</taxon>
        <taxon>Embryophyta</taxon>
        <taxon>Tracheophyta</taxon>
        <taxon>Spermatophyta</taxon>
        <taxon>Magnoliopsida</taxon>
        <taxon>eudicotyledons</taxon>
        <taxon>Gunneridae</taxon>
        <taxon>Pentapetalae</taxon>
        <taxon>asterids</taxon>
        <taxon>campanulids</taxon>
        <taxon>Asterales</taxon>
        <taxon>Asteraceae</taxon>
        <taxon>Asteroideae</taxon>
        <taxon>Heliantheae alliance</taxon>
        <taxon>Heliantheae</taxon>
        <taxon>Helianthus</taxon>
    </lineage>
</organism>
<accession>A0A251UK02</accession>
<protein>
    <submittedName>
        <fullName evidence="2">Putative zinc finger, RING/FYVE/PHD-type</fullName>
    </submittedName>
</protein>
<dbReference type="EMBL" id="CM007895">
    <property type="protein sequence ID" value="OTG22661.1"/>
    <property type="molecule type" value="Genomic_DNA"/>
</dbReference>
<dbReference type="OMA" id="IVERIHI"/>
<dbReference type="Proteomes" id="UP000215914">
    <property type="component" value="Chromosome 6"/>
</dbReference>
<keyword evidence="1" id="KW-0472">Membrane</keyword>
<dbReference type="Gene3D" id="3.30.40.10">
    <property type="entry name" value="Zinc/RING finger domain, C3HC4 (zinc finger)"/>
    <property type="match status" value="1"/>
</dbReference>
<dbReference type="InterPro" id="IPR013083">
    <property type="entry name" value="Znf_RING/FYVE/PHD"/>
</dbReference>
<name>A0A251UK02_HELAN</name>
<dbReference type="PANTHER" id="PTHR31197">
    <property type="entry name" value="OS01G0612600 PROTEIN"/>
    <property type="match status" value="1"/>
</dbReference>
<keyword evidence="1" id="KW-0812">Transmembrane</keyword>
<dbReference type="PANTHER" id="PTHR31197:SF21">
    <property type="entry name" value="C2H2-TYPE DOMAIN-CONTAINING PROTEIN"/>
    <property type="match status" value="1"/>
</dbReference>
<reference evidence="3" key="1">
    <citation type="journal article" date="2017" name="Nature">
        <title>The sunflower genome provides insights into oil metabolism, flowering and Asterid evolution.</title>
        <authorList>
            <person name="Badouin H."/>
            <person name="Gouzy J."/>
            <person name="Grassa C.J."/>
            <person name="Murat F."/>
            <person name="Staton S.E."/>
            <person name="Cottret L."/>
            <person name="Lelandais-Briere C."/>
            <person name="Owens G.L."/>
            <person name="Carrere S."/>
            <person name="Mayjonade B."/>
            <person name="Legrand L."/>
            <person name="Gill N."/>
            <person name="Kane N.C."/>
            <person name="Bowers J.E."/>
            <person name="Hubner S."/>
            <person name="Bellec A."/>
            <person name="Berard A."/>
            <person name="Berges H."/>
            <person name="Blanchet N."/>
            <person name="Boniface M.C."/>
            <person name="Brunel D."/>
            <person name="Catrice O."/>
            <person name="Chaidir N."/>
            <person name="Claudel C."/>
            <person name="Donnadieu C."/>
            <person name="Faraut T."/>
            <person name="Fievet G."/>
            <person name="Helmstetter N."/>
            <person name="King M."/>
            <person name="Knapp S.J."/>
            <person name="Lai Z."/>
            <person name="Le Paslier M.C."/>
            <person name="Lippi Y."/>
            <person name="Lorenzon L."/>
            <person name="Mandel J.R."/>
            <person name="Marage G."/>
            <person name="Marchand G."/>
            <person name="Marquand E."/>
            <person name="Bret-Mestries E."/>
            <person name="Morien E."/>
            <person name="Nambeesan S."/>
            <person name="Nguyen T."/>
            <person name="Pegot-Espagnet P."/>
            <person name="Pouilly N."/>
            <person name="Raftis F."/>
            <person name="Sallet E."/>
            <person name="Schiex T."/>
            <person name="Thomas J."/>
            <person name="Vandecasteele C."/>
            <person name="Vares D."/>
            <person name="Vear F."/>
            <person name="Vautrin S."/>
            <person name="Crespi M."/>
            <person name="Mangin B."/>
            <person name="Burke J.M."/>
            <person name="Salse J."/>
            <person name="Munos S."/>
            <person name="Vincourt P."/>
            <person name="Rieseberg L.H."/>
            <person name="Langlade N.B."/>
        </authorList>
    </citation>
    <scope>NUCLEOTIDE SEQUENCE [LARGE SCALE GENOMIC DNA]</scope>
    <source>
        <strain evidence="3">cv. SF193</strain>
    </source>
</reference>
<dbReference type="InterPro" id="IPR012866">
    <property type="entry name" value="DUF1644"/>
</dbReference>
<evidence type="ECO:0000313" key="3">
    <source>
        <dbReference type="Proteomes" id="UP000215914"/>
    </source>
</evidence>
<gene>
    <name evidence="2" type="ORF">HannXRQ_Chr06g0173961</name>
</gene>
<sequence>MKCNKTYQDTSRKFIKHKWLISTNLISLPSIPLLIFIFIYYLFTPLPHAERTNRTRLSTTLSSVAFHRLRRRCFLNVNKVPQRSGSKVTSPNSLRPFQSKIAKDSRRKKQKNASEKKEWRDAKCSVCLEYPHNAVLLLCSSHHKGCRSYMCATSYRYSNCLDQYKKAYTKVNGSIDDPSFSSGSDELLCPLCRGQVKGWTVVKRARKFLNSKKRSCMLENCSFVGSYKDLRKHVRADHPSARPREVDPSLAKKWKKLENDRELNDVMSTINSTMPGSIIMGDYVIERNFRDVDYNYLDNVILQLESRNSIFGRGYESFDDDDDVESEDEIVERIHIPRVARRRQGRVLYGGSRRRRDV</sequence>
<dbReference type="GO" id="GO:0005634">
    <property type="term" value="C:nucleus"/>
    <property type="evidence" value="ECO:0000318"/>
    <property type="project" value="GO_Central"/>
</dbReference>
<feature type="transmembrane region" description="Helical" evidence="1">
    <location>
        <begin position="21"/>
        <end position="43"/>
    </location>
</feature>
<dbReference type="GO" id="GO:0003700">
    <property type="term" value="F:DNA-binding transcription factor activity"/>
    <property type="evidence" value="ECO:0000318"/>
    <property type="project" value="GO_Central"/>
</dbReference>
<evidence type="ECO:0000313" key="2">
    <source>
        <dbReference type="EMBL" id="OTG22661.1"/>
    </source>
</evidence>